<evidence type="ECO:0000256" key="2">
    <source>
        <dbReference type="ARBA" id="ARBA00022729"/>
    </source>
</evidence>
<dbReference type="GO" id="GO:0006865">
    <property type="term" value="P:amino acid transport"/>
    <property type="evidence" value="ECO:0007669"/>
    <property type="project" value="UniProtKB-KW"/>
</dbReference>
<dbReference type="AlphaFoldDB" id="A0A1G7DZT2"/>
<dbReference type="InterPro" id="IPR051010">
    <property type="entry name" value="BCAA_transport"/>
</dbReference>
<comment type="similarity">
    <text evidence="1">Belongs to the leucine-binding protein family.</text>
</comment>
<dbReference type="SUPFAM" id="SSF53822">
    <property type="entry name" value="Periplasmic binding protein-like I"/>
    <property type="match status" value="1"/>
</dbReference>
<dbReference type="RefSeq" id="WP_092786483.1">
    <property type="nucleotide sequence ID" value="NZ_FNAP01000008.1"/>
</dbReference>
<keyword evidence="3" id="KW-0813">Transport</keyword>
<proteinExistence type="inferred from homology"/>
<sequence>MINPCFAGWRLRGRGRVSALLLAMSVLVTGCDGETPIMIGAVLPLSGPGVSVGQDIRDGLDLAIERVNDRGGVNGRPLVLSVQDGAGGPQAAWDAILAGDQEPLLTVAGTSSVAVALKPLAEDRERILFGLVATAPALTEGAEWVFRYWLTAEQELPIMTSVLPDDVGGVAVYYLDDAYGQSVYGNVREVFTGTEVVVTGVPFAPADTAFGAVVEAGQGADVAVVVGFASHIRGVLAALKDSGFPGVIVSTTAAALPEVVSDPVSDDVLVAAPAIFNLSFRFADDVKRLYESLHGRPFNQYVANGYDFIIMLAGLLDGTPADRDALREQLRKGFVYSGVFGNVTLPAGAHDIAFPLFPARIRDGEIVYR</sequence>
<protein>
    <submittedName>
        <fullName evidence="5">ABC-type branched-chain amino acid transport system, substrate-binding protein</fullName>
    </submittedName>
</protein>
<dbReference type="Proteomes" id="UP000199412">
    <property type="component" value="Unassembled WGS sequence"/>
</dbReference>
<evidence type="ECO:0000313" key="6">
    <source>
        <dbReference type="Proteomes" id="UP000199412"/>
    </source>
</evidence>
<feature type="domain" description="Leucine-binding protein" evidence="4">
    <location>
        <begin position="36"/>
        <end position="364"/>
    </location>
</feature>
<dbReference type="STRING" id="69960.SAMN05421720_108106"/>
<dbReference type="InterPro" id="IPR028082">
    <property type="entry name" value="Peripla_BP_I"/>
</dbReference>
<keyword evidence="3" id="KW-0029">Amino-acid transport</keyword>
<evidence type="ECO:0000256" key="1">
    <source>
        <dbReference type="ARBA" id="ARBA00010062"/>
    </source>
</evidence>
<dbReference type="PANTHER" id="PTHR30483:SF6">
    <property type="entry name" value="PERIPLASMIC BINDING PROTEIN OF ABC TRANSPORTER FOR NATURAL AMINO ACIDS"/>
    <property type="match status" value="1"/>
</dbReference>
<keyword evidence="6" id="KW-1185">Reference proteome</keyword>
<dbReference type="OrthoDB" id="9768099at2"/>
<keyword evidence="2" id="KW-0732">Signal</keyword>
<evidence type="ECO:0000259" key="4">
    <source>
        <dbReference type="Pfam" id="PF13458"/>
    </source>
</evidence>
<name>A0A1G7DZT2_9PROT</name>
<evidence type="ECO:0000313" key="5">
    <source>
        <dbReference type="EMBL" id="SDE56882.1"/>
    </source>
</evidence>
<gene>
    <name evidence="5" type="ORF">SAMN05421720_108106</name>
</gene>
<organism evidence="5 6">
    <name type="scientific">Rhodospira trueperi</name>
    <dbReference type="NCBI Taxonomy" id="69960"/>
    <lineage>
        <taxon>Bacteria</taxon>
        <taxon>Pseudomonadati</taxon>
        <taxon>Pseudomonadota</taxon>
        <taxon>Alphaproteobacteria</taxon>
        <taxon>Rhodospirillales</taxon>
        <taxon>Rhodospirillaceae</taxon>
        <taxon>Rhodospira</taxon>
    </lineage>
</organism>
<dbReference type="EMBL" id="FNAP01000008">
    <property type="protein sequence ID" value="SDE56882.1"/>
    <property type="molecule type" value="Genomic_DNA"/>
</dbReference>
<reference evidence="5 6" key="1">
    <citation type="submission" date="2016-10" db="EMBL/GenBank/DDBJ databases">
        <authorList>
            <person name="de Groot N.N."/>
        </authorList>
    </citation>
    <scope>NUCLEOTIDE SEQUENCE [LARGE SCALE GENOMIC DNA]</scope>
    <source>
        <strain evidence="5 6">ATCC 700224</strain>
    </source>
</reference>
<dbReference type="Gene3D" id="3.40.50.2300">
    <property type="match status" value="2"/>
</dbReference>
<dbReference type="Pfam" id="PF13458">
    <property type="entry name" value="Peripla_BP_6"/>
    <property type="match status" value="1"/>
</dbReference>
<accession>A0A1G7DZT2</accession>
<evidence type="ECO:0000256" key="3">
    <source>
        <dbReference type="ARBA" id="ARBA00022970"/>
    </source>
</evidence>
<dbReference type="PANTHER" id="PTHR30483">
    <property type="entry name" value="LEUCINE-SPECIFIC-BINDING PROTEIN"/>
    <property type="match status" value="1"/>
</dbReference>
<dbReference type="InterPro" id="IPR028081">
    <property type="entry name" value="Leu-bd"/>
</dbReference>